<gene>
    <name evidence="2" type="ORF">A2886_00540</name>
</gene>
<name>A0A1F4US88_UNCKA</name>
<evidence type="ECO:0000256" key="1">
    <source>
        <dbReference type="SAM" id="Phobius"/>
    </source>
</evidence>
<reference evidence="2 3" key="1">
    <citation type="journal article" date="2016" name="Nat. Commun.">
        <title>Thousands of microbial genomes shed light on interconnected biogeochemical processes in an aquifer system.</title>
        <authorList>
            <person name="Anantharaman K."/>
            <person name="Brown C.T."/>
            <person name="Hug L.A."/>
            <person name="Sharon I."/>
            <person name="Castelle C.J."/>
            <person name="Probst A.J."/>
            <person name="Thomas B.C."/>
            <person name="Singh A."/>
            <person name="Wilkins M.J."/>
            <person name="Karaoz U."/>
            <person name="Brodie E.L."/>
            <person name="Williams K.H."/>
            <person name="Hubbard S.S."/>
            <person name="Banfield J.F."/>
        </authorList>
    </citation>
    <scope>NUCLEOTIDE SEQUENCE [LARGE SCALE GENOMIC DNA]</scope>
</reference>
<dbReference type="Proteomes" id="UP000176608">
    <property type="component" value="Unassembled WGS sequence"/>
</dbReference>
<feature type="transmembrane region" description="Helical" evidence="1">
    <location>
        <begin position="21"/>
        <end position="39"/>
    </location>
</feature>
<feature type="transmembrane region" description="Helical" evidence="1">
    <location>
        <begin position="45"/>
        <end position="64"/>
    </location>
</feature>
<dbReference type="AlphaFoldDB" id="A0A1F4US88"/>
<keyword evidence="1" id="KW-0472">Membrane</keyword>
<protein>
    <submittedName>
        <fullName evidence="2">Uncharacterized protein</fullName>
    </submittedName>
</protein>
<keyword evidence="1" id="KW-0812">Transmembrane</keyword>
<comment type="caution">
    <text evidence="2">The sequence shown here is derived from an EMBL/GenBank/DDBJ whole genome shotgun (WGS) entry which is preliminary data.</text>
</comment>
<accession>A0A1F4US88</accession>
<dbReference type="EMBL" id="MEVA01000004">
    <property type="protein sequence ID" value="OGC47776.1"/>
    <property type="molecule type" value="Genomic_DNA"/>
</dbReference>
<proteinExistence type="predicted"/>
<evidence type="ECO:0000313" key="2">
    <source>
        <dbReference type="EMBL" id="OGC47776.1"/>
    </source>
</evidence>
<sequence>MILMARDQFRGGCMQHNRAGPLMIFALLTLILLTITTPIAAWLPLMAAAVLGIGLFAWATMGLARDANDKKTTYYLVKYTLIGLATILAAGALVLGTAPMQAIAVSSLLILTAILVINPLVRARAATFVQLPFQMGFSKMFGNLRTSAANLTASTRRSVTGFQRSILRPAIQLRT</sequence>
<feature type="transmembrane region" description="Helical" evidence="1">
    <location>
        <begin position="102"/>
        <end position="121"/>
    </location>
</feature>
<feature type="transmembrane region" description="Helical" evidence="1">
    <location>
        <begin position="76"/>
        <end position="96"/>
    </location>
</feature>
<evidence type="ECO:0000313" key="3">
    <source>
        <dbReference type="Proteomes" id="UP000176608"/>
    </source>
</evidence>
<keyword evidence="1" id="KW-1133">Transmembrane helix</keyword>
<organism evidence="2 3">
    <name type="scientific">candidate division WWE3 bacterium RIFCSPHIGHO2_01_FULL_42_13</name>
    <dbReference type="NCBI Taxonomy" id="1802617"/>
    <lineage>
        <taxon>Bacteria</taxon>
        <taxon>Katanobacteria</taxon>
    </lineage>
</organism>